<protein>
    <submittedName>
        <fullName evidence="2">Phage head morphogenesis protein</fullName>
    </submittedName>
</protein>
<dbReference type="AlphaFoldDB" id="A0A3T1YJY3"/>
<dbReference type="InterPro" id="IPR024079">
    <property type="entry name" value="MetalloPept_cat_dom_sf"/>
</dbReference>
<organism evidence="2 4">
    <name type="scientific">Listeria monocytogenes</name>
    <dbReference type="NCBI Taxonomy" id="1639"/>
    <lineage>
        <taxon>Bacteria</taxon>
        <taxon>Bacillati</taxon>
        <taxon>Bacillota</taxon>
        <taxon>Bacilli</taxon>
        <taxon>Bacillales</taxon>
        <taxon>Listeriaceae</taxon>
        <taxon>Listeria</taxon>
    </lineage>
</organism>
<dbReference type="EMBL" id="DAAIHR010000005">
    <property type="protein sequence ID" value="HAB8398178.1"/>
    <property type="molecule type" value="Genomic_DNA"/>
</dbReference>
<dbReference type="Proteomes" id="UP000358545">
    <property type="component" value="Unassembled WGS sequence"/>
</dbReference>
<comment type="caution">
    <text evidence="2">The sequence shown here is derived from an EMBL/GenBank/DDBJ whole genome shotgun (WGS) entry which is preliminary data.</text>
</comment>
<name>A0A3T1YJY3_LISMN</name>
<dbReference type="GO" id="GO:0008237">
    <property type="term" value="F:metallopeptidase activity"/>
    <property type="evidence" value="ECO:0007669"/>
    <property type="project" value="InterPro"/>
</dbReference>
<evidence type="ECO:0000313" key="3">
    <source>
        <dbReference type="EMBL" id="HAB8398178.1"/>
    </source>
</evidence>
<sequence length="469" mass="52765">MAKRRVPATRYPHNLEKSYTKQLVKLSTALSDMFLHEFDTNISAILKTSQNRSDAFREDGISDAVQAVLNKVKALSFGLFNPRDKYSIASKHVKAINTTNKSQIGNQVRSQGIEPTQSEPWLSEFMDASIAENVSYIGSIADEFNAKTEQIILRGVKSGQSLKDMRDELVTQVGTSKNKAEFIANDQTGTIFGQMTAERHKKAGIPGFTWRDSGDAAVRPSHHARNGKVYSYDDPTAPIPGTDYRCRCTAGPEFDESVVKAATNERKQQELEDKATLKNAYSEVAQAAQKAPDNVKDLISSNITANSFEIVRDNNIAYAYRPSSKKIIINPSNKALKYYNKQEILLHESGHLIDYAKYKSWENKSFTISTQIEKKVAKWDEINELFSHEKWANDDYFSDICSALTENRVKGNAGHAASYWKRKGSIEKEIFANLFAMLAMNKQESIAMVKKQFPMIYGSFIKMLEGELK</sequence>
<dbReference type="RefSeq" id="WP_003731513.1">
    <property type="nucleotide sequence ID" value="NC_021826.1"/>
</dbReference>
<evidence type="ECO:0000313" key="4">
    <source>
        <dbReference type="Proteomes" id="UP000358545"/>
    </source>
</evidence>
<dbReference type="EMBL" id="AABAGT010000014">
    <property type="protein sequence ID" value="EAG0867647.1"/>
    <property type="molecule type" value="Genomic_DNA"/>
</dbReference>
<evidence type="ECO:0000259" key="1">
    <source>
        <dbReference type="Pfam" id="PF04233"/>
    </source>
</evidence>
<gene>
    <name evidence="2" type="ORF">A8L61_10205</name>
    <name evidence="3" type="ORF">GYR60_06550</name>
</gene>
<dbReference type="NCBIfam" id="TIGR01641">
    <property type="entry name" value="phageSPP1_gp7"/>
    <property type="match status" value="1"/>
</dbReference>
<feature type="domain" description="Phage head morphogenesis" evidence="1">
    <location>
        <begin position="149"/>
        <end position="250"/>
    </location>
</feature>
<proteinExistence type="predicted"/>
<dbReference type="Pfam" id="PF04233">
    <property type="entry name" value="Phage_Mu_F"/>
    <property type="match status" value="1"/>
</dbReference>
<evidence type="ECO:0000313" key="5">
    <source>
        <dbReference type="Proteomes" id="UP000840197"/>
    </source>
</evidence>
<dbReference type="Proteomes" id="UP000840197">
    <property type="component" value="Unassembled WGS sequence"/>
</dbReference>
<accession>A0A3T1YJY3</accession>
<dbReference type="InterPro" id="IPR006528">
    <property type="entry name" value="Phage_head_morphogenesis_dom"/>
</dbReference>
<evidence type="ECO:0000313" key="2">
    <source>
        <dbReference type="EMBL" id="EAG0867647.1"/>
    </source>
</evidence>
<reference evidence="3" key="3">
    <citation type="submission" date="2020-01" db="EMBL/GenBank/DDBJ databases">
        <authorList>
            <consortium name="NCBI Pathogen Detection Project"/>
        </authorList>
    </citation>
    <scope>NUCLEOTIDE SEQUENCE</scope>
    <source>
        <strain evidence="3">CFIAFB20130012</strain>
    </source>
</reference>
<reference evidence="2 4" key="2">
    <citation type="submission" date="2018-06" db="EMBL/GenBank/DDBJ databases">
        <authorList>
            <consortium name="PulseNet: The National Subtyping Network for Foodborne Disease Surveillance"/>
            <person name="Tarr C.L."/>
            <person name="Trees E."/>
            <person name="Katz L.S."/>
            <person name="Carleton-Romer H.A."/>
            <person name="Stroika S."/>
            <person name="Kucerova Z."/>
            <person name="Roache K.F."/>
            <person name="Sabol A.L."/>
            <person name="Besser J."/>
            <person name="Gerner-Smidt P."/>
        </authorList>
    </citation>
    <scope>NUCLEOTIDE SEQUENCE [LARGE SCALE GENOMIC DNA]</scope>
    <source>
        <strain evidence="2 4">PNUSAL002180</strain>
    </source>
</reference>
<dbReference type="Gene3D" id="3.40.390.10">
    <property type="entry name" value="Collagenase (Catalytic Domain)"/>
    <property type="match status" value="1"/>
</dbReference>
<reference evidence="3 5" key="1">
    <citation type="journal article" date="2018" name="Genome Biol.">
        <title>SKESA: strategic k-mer extension for scrupulous assemblies.</title>
        <authorList>
            <person name="Souvorov A."/>
            <person name="Agarwala R."/>
            <person name="Lipman D.J."/>
        </authorList>
    </citation>
    <scope>NUCLEOTIDE SEQUENCE [LARGE SCALE GENOMIC DNA]</scope>
    <source>
        <strain evidence="3 5">CFIAFB20130012</strain>
    </source>
</reference>